<feature type="region of interest" description="Disordered" evidence="1">
    <location>
        <begin position="243"/>
        <end position="264"/>
    </location>
</feature>
<gene>
    <name evidence="2" type="ORF">EHS24_002633</name>
</gene>
<feature type="region of interest" description="Disordered" evidence="1">
    <location>
        <begin position="277"/>
        <end position="298"/>
    </location>
</feature>
<sequence length="298" mass="32848">MAEYSGSGYRDPRASERYKELIGESRSNLLSTYEEHWLKTKKRSERETALLVDIATRSAAGPSSSSVNNSTDAATDCAARVKAVQHKYTLTQLSMICVRNGLTSNDGNHFTLHYAQGIVRNDLDLVDHSFGDDSVLPSEDDAEVQRLLKLSEKALQVDCVRLIVSYKTARVSGKRMLCRRLVTARTAKSKRTGRAASRSRAASEPSCTLNPVIPKLSVSTFIIVSIMSQQRLLVPGGVSRLWPQQPPSQQPNQPPLPCPSNVSSTCLRQSRWGLSSLPVTTNHDPKISNSKHRTCKNA</sequence>
<protein>
    <submittedName>
        <fullName evidence="2">Uncharacterized protein</fullName>
    </submittedName>
</protein>
<evidence type="ECO:0000313" key="3">
    <source>
        <dbReference type="Proteomes" id="UP000279236"/>
    </source>
</evidence>
<dbReference type="Proteomes" id="UP000279236">
    <property type="component" value="Unassembled WGS sequence"/>
</dbReference>
<keyword evidence="3" id="KW-1185">Reference proteome</keyword>
<evidence type="ECO:0000313" key="2">
    <source>
        <dbReference type="EMBL" id="RSH78174.1"/>
    </source>
</evidence>
<name>A0A427XHH8_9TREE</name>
<dbReference type="GeneID" id="39587176"/>
<comment type="caution">
    <text evidence="2">The sequence shown here is derived from an EMBL/GenBank/DDBJ whole genome shotgun (WGS) entry which is preliminary data.</text>
</comment>
<feature type="compositionally biased region" description="Basic residues" evidence="1">
    <location>
        <begin position="289"/>
        <end position="298"/>
    </location>
</feature>
<feature type="compositionally biased region" description="Pro residues" evidence="1">
    <location>
        <begin position="244"/>
        <end position="258"/>
    </location>
</feature>
<dbReference type="RefSeq" id="XP_028473321.1">
    <property type="nucleotide sequence ID" value="XM_028618365.1"/>
</dbReference>
<evidence type="ECO:0000256" key="1">
    <source>
        <dbReference type="SAM" id="MobiDB-lite"/>
    </source>
</evidence>
<proteinExistence type="predicted"/>
<reference evidence="2 3" key="1">
    <citation type="submission" date="2018-11" db="EMBL/GenBank/DDBJ databases">
        <title>Genome sequence of Apiotrichum porosum DSM 27194.</title>
        <authorList>
            <person name="Aliyu H."/>
            <person name="Gorte O."/>
            <person name="Ochsenreither K."/>
        </authorList>
    </citation>
    <scope>NUCLEOTIDE SEQUENCE [LARGE SCALE GENOMIC DNA]</scope>
    <source>
        <strain evidence="2 3">DSM 27194</strain>
    </source>
</reference>
<dbReference type="EMBL" id="RSCE01000013">
    <property type="protein sequence ID" value="RSH78174.1"/>
    <property type="molecule type" value="Genomic_DNA"/>
</dbReference>
<accession>A0A427XHH8</accession>
<organism evidence="2 3">
    <name type="scientific">Apiotrichum porosum</name>
    <dbReference type="NCBI Taxonomy" id="105984"/>
    <lineage>
        <taxon>Eukaryota</taxon>
        <taxon>Fungi</taxon>
        <taxon>Dikarya</taxon>
        <taxon>Basidiomycota</taxon>
        <taxon>Agaricomycotina</taxon>
        <taxon>Tremellomycetes</taxon>
        <taxon>Trichosporonales</taxon>
        <taxon>Trichosporonaceae</taxon>
        <taxon>Apiotrichum</taxon>
    </lineage>
</organism>
<dbReference type="AlphaFoldDB" id="A0A427XHH8"/>